<name>A0A851EI14_9CORV</name>
<evidence type="ECO:0000256" key="5">
    <source>
        <dbReference type="ARBA" id="ARBA00023239"/>
    </source>
</evidence>
<evidence type="ECO:0000256" key="2">
    <source>
        <dbReference type="ARBA" id="ARBA00008872"/>
    </source>
</evidence>
<dbReference type="Gene3D" id="3.20.20.10">
    <property type="entry name" value="Alanine racemase"/>
    <property type="match status" value="1"/>
</dbReference>
<dbReference type="InterPro" id="IPR009006">
    <property type="entry name" value="Ala_racemase/Decarboxylase_C"/>
</dbReference>
<dbReference type="InterPro" id="IPR029066">
    <property type="entry name" value="PLP-binding_barrel"/>
</dbReference>
<dbReference type="PRINTS" id="PR01179">
    <property type="entry name" value="ODADCRBXLASE"/>
</dbReference>
<dbReference type="PROSITE" id="PS00879">
    <property type="entry name" value="ODR_DC_2_2"/>
    <property type="match status" value="1"/>
</dbReference>
<keyword evidence="5" id="KW-0456">Lyase</keyword>
<dbReference type="InterPro" id="IPR002433">
    <property type="entry name" value="Orn_de-COase"/>
</dbReference>
<reference evidence="8" key="1">
    <citation type="submission" date="2019-10" db="EMBL/GenBank/DDBJ databases">
        <title>Bird 10,000 Genomes (B10K) Project - Family phase.</title>
        <authorList>
            <person name="Zhang G."/>
        </authorList>
    </citation>
    <scope>NUCLEOTIDE SEQUENCE</scope>
    <source>
        <strain evidence="8">B10K-DU-002-56</strain>
        <tissue evidence="8">Muscle</tissue>
    </source>
</reference>
<evidence type="ECO:0000313" key="8">
    <source>
        <dbReference type="EMBL" id="NWI79933.1"/>
    </source>
</evidence>
<dbReference type="SUPFAM" id="SSF51419">
    <property type="entry name" value="PLP-binding barrel"/>
    <property type="match status" value="1"/>
</dbReference>
<dbReference type="GO" id="GO:0005737">
    <property type="term" value="C:cytoplasm"/>
    <property type="evidence" value="ECO:0007669"/>
    <property type="project" value="TreeGrafter"/>
</dbReference>
<comment type="caution">
    <text evidence="8">The sequence shown here is derived from an EMBL/GenBank/DDBJ whole genome shotgun (WGS) entry which is preliminary data.</text>
</comment>
<keyword evidence="3" id="KW-0663">Pyridoxal phosphate</keyword>
<dbReference type="Proteomes" id="UP000604080">
    <property type="component" value="Unassembled WGS sequence"/>
</dbReference>
<evidence type="ECO:0000256" key="1">
    <source>
        <dbReference type="ARBA" id="ARBA00001933"/>
    </source>
</evidence>
<protein>
    <submittedName>
        <fullName evidence="8">AZIN2 inhibitor</fullName>
    </submittedName>
</protein>
<dbReference type="EMBL" id="WEIT01026512">
    <property type="protein sequence ID" value="NWI79933.1"/>
    <property type="molecule type" value="Genomic_DNA"/>
</dbReference>
<comment type="cofactor">
    <cofactor evidence="1">
        <name>pyridoxal 5'-phosphate</name>
        <dbReference type="ChEBI" id="CHEBI:597326"/>
    </cofactor>
</comment>
<dbReference type="GO" id="GO:0033387">
    <property type="term" value="P:putrescine biosynthetic process from arginine, via ornithine"/>
    <property type="evidence" value="ECO:0007669"/>
    <property type="project" value="TreeGrafter"/>
</dbReference>
<feature type="non-terminal residue" evidence="8">
    <location>
        <position position="460"/>
    </location>
</feature>
<dbReference type="InterPro" id="IPR022653">
    <property type="entry name" value="De-COase2_pyr-phos_BS"/>
</dbReference>
<dbReference type="PANTHER" id="PTHR11482">
    <property type="entry name" value="ARGININE/DIAMINOPIMELATE/ORNITHINE DECARBOXYLASE"/>
    <property type="match status" value="1"/>
</dbReference>
<feature type="non-terminal residue" evidence="8">
    <location>
        <position position="1"/>
    </location>
</feature>
<comment type="similarity">
    <text evidence="2">Belongs to the Orn/Lys/Arg decarboxylase class-II family.</text>
</comment>
<dbReference type="FunFam" id="3.20.20.10:FF:000005">
    <property type="entry name" value="Ornithine decarboxylase"/>
    <property type="match status" value="1"/>
</dbReference>
<evidence type="ECO:0000259" key="7">
    <source>
        <dbReference type="Pfam" id="PF02784"/>
    </source>
</evidence>
<dbReference type="InterPro" id="IPR022657">
    <property type="entry name" value="De-COase2_CS"/>
</dbReference>
<dbReference type="InterPro" id="IPR022644">
    <property type="entry name" value="De-COase2_N"/>
</dbReference>
<dbReference type="PROSITE" id="PS00878">
    <property type="entry name" value="ODR_DC_2_1"/>
    <property type="match status" value="1"/>
</dbReference>
<dbReference type="InterPro" id="IPR000183">
    <property type="entry name" value="Orn/DAP/Arg_de-COase"/>
</dbReference>
<dbReference type="PRINTS" id="PR01182">
    <property type="entry name" value="ORNDCRBXLASE"/>
</dbReference>
<keyword evidence="9" id="KW-1185">Reference proteome</keyword>
<dbReference type="Gene3D" id="2.40.37.10">
    <property type="entry name" value="Lyase, Ornithine Decarboxylase, Chain A, domain 1"/>
    <property type="match status" value="1"/>
</dbReference>
<sequence>MNGYLNESHFLMVEEGFTSRDLLENLLGELCQESDQQAFFVADLGDVVKKHLRFLKALPRVKPYFPVKCNGSEGVIRLLAELGAGFACANKAEIARVQGIGVPAERIFYSSPCKQVAHIRYAAARGVRLMAFDNEVELSKVARSHPRARMLLGITADSIPSAHPSMTFGTTLKSCRHLLQTAKEQAVEVVGVSFHLGSRGLEPQAFAQAVAAAQLVFDVGTELGFHMHLLDIGGGFPGTEDSRATLEEMAAVLSSALDLYFPEGCGVDIVARPGRYYVTSAFTLAVSITASEEVPVEQPGSDGTCDSGDVSPSPGVELWVSPRRWDIPGTITPTSAACLAPQRPCPEHPWHSSSLRGPPGRAEDRIADGLELPQLHVGDWLVFGNMGAYTMPASSPLAGCAQPQVTYAMSRTAWKAVQLFQGKPPQTEDDRESLCTPLSCGWEMAETLCVTPVFAPAGII</sequence>
<gene>
    <name evidence="8" type="primary">Azin2</name>
    <name evidence="8" type="ORF">DRYGAM_R11780</name>
</gene>
<keyword evidence="4" id="KW-0620">Polyamine biosynthesis</keyword>
<accession>A0A851EI14</accession>
<dbReference type="AlphaFoldDB" id="A0A851EI14"/>
<evidence type="ECO:0000256" key="6">
    <source>
        <dbReference type="ARBA" id="ARBA00037173"/>
    </source>
</evidence>
<feature type="domain" description="Orn/DAP/Arg decarboxylase 2 N-terminal" evidence="7">
    <location>
        <begin position="44"/>
        <end position="278"/>
    </location>
</feature>
<dbReference type="GO" id="GO:0016831">
    <property type="term" value="F:carboxy-lyase activity"/>
    <property type="evidence" value="ECO:0007669"/>
    <property type="project" value="UniProtKB-ARBA"/>
</dbReference>
<comment type="function">
    <text evidence="6">Catalyzes the first and rate-limiting step of polyamine biosynthesis that converts ornithine into putrescine, which is the precursor for the polyamines, spermidine and spermine. Polyamines are essential for cell proliferation and are implicated in cellular processes, ranging from DNA replication to apoptosis.</text>
</comment>
<dbReference type="Pfam" id="PF02784">
    <property type="entry name" value="Orn_Arg_deC_N"/>
    <property type="match status" value="1"/>
</dbReference>
<dbReference type="SUPFAM" id="SSF50621">
    <property type="entry name" value="Alanine racemase C-terminal domain-like"/>
    <property type="match status" value="1"/>
</dbReference>
<evidence type="ECO:0000256" key="3">
    <source>
        <dbReference type="ARBA" id="ARBA00022898"/>
    </source>
</evidence>
<evidence type="ECO:0000256" key="4">
    <source>
        <dbReference type="ARBA" id="ARBA00023115"/>
    </source>
</evidence>
<dbReference type="CDD" id="cd00622">
    <property type="entry name" value="PLPDE_III_ODC"/>
    <property type="match status" value="1"/>
</dbReference>
<organism evidence="8 9">
    <name type="scientific">Dryoscopus gambensis</name>
    <dbReference type="NCBI Taxonomy" id="85069"/>
    <lineage>
        <taxon>Eukaryota</taxon>
        <taxon>Metazoa</taxon>
        <taxon>Chordata</taxon>
        <taxon>Craniata</taxon>
        <taxon>Vertebrata</taxon>
        <taxon>Euteleostomi</taxon>
        <taxon>Archelosauria</taxon>
        <taxon>Archosauria</taxon>
        <taxon>Dinosauria</taxon>
        <taxon>Saurischia</taxon>
        <taxon>Theropoda</taxon>
        <taxon>Coelurosauria</taxon>
        <taxon>Aves</taxon>
        <taxon>Neognathae</taxon>
        <taxon>Neoaves</taxon>
        <taxon>Telluraves</taxon>
        <taxon>Australaves</taxon>
        <taxon>Passeriformes</taxon>
        <taxon>Corvoidea</taxon>
        <taxon>Malaconotidae</taxon>
        <taxon>Dryoscopus</taxon>
    </lineage>
</organism>
<proteinExistence type="inferred from homology"/>
<evidence type="ECO:0000313" key="9">
    <source>
        <dbReference type="Proteomes" id="UP000604080"/>
    </source>
</evidence>
<dbReference type="PANTHER" id="PTHR11482:SF4">
    <property type="entry name" value="ANTIZYME INHIBITOR 2"/>
    <property type="match status" value="1"/>
</dbReference>